<evidence type="ECO:0000256" key="1">
    <source>
        <dbReference type="SAM" id="MobiDB-lite"/>
    </source>
</evidence>
<proteinExistence type="predicted"/>
<dbReference type="EMBL" id="JAVRRG010000142">
    <property type="protein sequence ID" value="KAK5081066.1"/>
    <property type="molecule type" value="Genomic_DNA"/>
</dbReference>
<evidence type="ECO:0000313" key="2">
    <source>
        <dbReference type="EMBL" id="KAK5081066.1"/>
    </source>
</evidence>
<keyword evidence="3" id="KW-1185">Reference proteome</keyword>
<name>A0ABR0K1D5_9EURO</name>
<evidence type="ECO:0008006" key="4">
    <source>
        <dbReference type="Google" id="ProtNLM"/>
    </source>
</evidence>
<accession>A0ABR0K1D5</accession>
<comment type="caution">
    <text evidence="2">The sequence shown here is derived from an EMBL/GenBank/DDBJ whole genome shotgun (WGS) entry which is preliminary data.</text>
</comment>
<reference evidence="2 3" key="1">
    <citation type="submission" date="2023-08" db="EMBL/GenBank/DDBJ databases">
        <title>Black Yeasts Isolated from many extreme environments.</title>
        <authorList>
            <person name="Coleine C."/>
            <person name="Stajich J.E."/>
            <person name="Selbmann L."/>
        </authorList>
    </citation>
    <scope>NUCLEOTIDE SEQUENCE [LARGE SCALE GENOMIC DNA]</scope>
    <source>
        <strain evidence="2 3">CCFEE 5885</strain>
    </source>
</reference>
<protein>
    <recommendedName>
        <fullName evidence="4">Arrestin-like N-terminal domain-containing protein</fullName>
    </recommendedName>
</protein>
<sequence>MRLSFQFEDFFRNKSTSTDGLSDIKAPTFLVQNGVLGDLKIEDLKESLLNNEEARIEVDLEGPSYLDRHRSATDEQQASCTQNSIPVFRIIQNFASQSRRRQVELIAFSIRDHATNASNNERHYPFKFNIQSWLRHDSTTSRSNRALASRSNFVMIPPSMRHEVPTTPQGVPKPRAGARVTYILTARLLKDHRTIDRIMQPILLFLSQPPSPPMCVADFSGEYRPFQKTALRGCFFLKAGDISVVVQEPKQLTVRADRKDSVVELPVKLLLEQSRTDAALWVQPLIKAKVKWQFRFSTFVSIEEQRGPPTLREALVSPATAMVRSSLKSRSLGMVWRDWKSVSGRGGASCIESEQSLWLTLPRSEVLTPTFWSPFLSRRYSICLQLKVSKPGTAKLEVEVPIQVGIDAAVDDGSYGCSAFDASSDAESSFEGIDGDELLPQYSR</sequence>
<evidence type="ECO:0000313" key="3">
    <source>
        <dbReference type="Proteomes" id="UP001345013"/>
    </source>
</evidence>
<gene>
    <name evidence="2" type="ORF">LTR24_008338</name>
</gene>
<organism evidence="2 3">
    <name type="scientific">Lithohypha guttulata</name>
    <dbReference type="NCBI Taxonomy" id="1690604"/>
    <lineage>
        <taxon>Eukaryota</taxon>
        <taxon>Fungi</taxon>
        <taxon>Dikarya</taxon>
        <taxon>Ascomycota</taxon>
        <taxon>Pezizomycotina</taxon>
        <taxon>Eurotiomycetes</taxon>
        <taxon>Chaetothyriomycetidae</taxon>
        <taxon>Chaetothyriales</taxon>
        <taxon>Trichomeriaceae</taxon>
        <taxon>Lithohypha</taxon>
    </lineage>
</organism>
<dbReference type="Proteomes" id="UP001345013">
    <property type="component" value="Unassembled WGS sequence"/>
</dbReference>
<feature type="region of interest" description="Disordered" evidence="1">
    <location>
        <begin position="425"/>
        <end position="444"/>
    </location>
</feature>